<evidence type="ECO:0000313" key="1">
    <source>
        <dbReference type="EMBL" id="CAI4001268.1"/>
    </source>
</evidence>
<protein>
    <submittedName>
        <fullName evidence="1">Uncharacterized protein</fullName>
    </submittedName>
</protein>
<dbReference type="EMBL" id="CAMXCT020002905">
    <property type="protein sequence ID" value="CAL1154643.1"/>
    <property type="molecule type" value="Genomic_DNA"/>
</dbReference>
<keyword evidence="3" id="KW-1185">Reference proteome</keyword>
<dbReference type="EMBL" id="CAMXCT030002905">
    <property type="protein sequence ID" value="CAL4788580.1"/>
    <property type="molecule type" value="Genomic_DNA"/>
</dbReference>
<reference evidence="1" key="1">
    <citation type="submission" date="2022-10" db="EMBL/GenBank/DDBJ databases">
        <authorList>
            <person name="Chen Y."/>
            <person name="Dougan E. K."/>
            <person name="Chan C."/>
            <person name="Rhodes N."/>
            <person name="Thang M."/>
        </authorList>
    </citation>
    <scope>NUCLEOTIDE SEQUENCE</scope>
</reference>
<name>A0A9P1G5Z1_9DINO</name>
<reference evidence="2 3" key="2">
    <citation type="submission" date="2024-05" db="EMBL/GenBank/DDBJ databases">
        <authorList>
            <person name="Chen Y."/>
            <person name="Shah S."/>
            <person name="Dougan E. K."/>
            <person name="Thang M."/>
            <person name="Chan C."/>
        </authorList>
    </citation>
    <scope>NUCLEOTIDE SEQUENCE [LARGE SCALE GENOMIC DNA]</scope>
</reference>
<dbReference type="AlphaFoldDB" id="A0A9P1G5Z1"/>
<sequence length="58" mass="6263">MSIDLVDPCVLSDRVLAISQCIGFAPALLWDDLALYSVSGGPECGAAEYQRSWAGKFR</sequence>
<dbReference type="EMBL" id="CAMXCT010002905">
    <property type="protein sequence ID" value="CAI4001268.1"/>
    <property type="molecule type" value="Genomic_DNA"/>
</dbReference>
<proteinExistence type="predicted"/>
<comment type="caution">
    <text evidence="1">The sequence shown here is derived from an EMBL/GenBank/DDBJ whole genome shotgun (WGS) entry which is preliminary data.</text>
</comment>
<organism evidence="1">
    <name type="scientific">Cladocopium goreaui</name>
    <dbReference type="NCBI Taxonomy" id="2562237"/>
    <lineage>
        <taxon>Eukaryota</taxon>
        <taxon>Sar</taxon>
        <taxon>Alveolata</taxon>
        <taxon>Dinophyceae</taxon>
        <taxon>Suessiales</taxon>
        <taxon>Symbiodiniaceae</taxon>
        <taxon>Cladocopium</taxon>
    </lineage>
</organism>
<dbReference type="Proteomes" id="UP001152797">
    <property type="component" value="Unassembled WGS sequence"/>
</dbReference>
<gene>
    <name evidence="1" type="ORF">C1SCF055_LOCUS27325</name>
</gene>
<evidence type="ECO:0000313" key="2">
    <source>
        <dbReference type="EMBL" id="CAL4788580.1"/>
    </source>
</evidence>
<accession>A0A9P1G5Z1</accession>
<evidence type="ECO:0000313" key="3">
    <source>
        <dbReference type="Proteomes" id="UP001152797"/>
    </source>
</evidence>
<feature type="non-terminal residue" evidence="1">
    <location>
        <position position="58"/>
    </location>
</feature>